<evidence type="ECO:0000313" key="1">
    <source>
        <dbReference type="EMBL" id="KAL2719505.1"/>
    </source>
</evidence>
<gene>
    <name evidence="1" type="ORF">V1478_010967</name>
</gene>
<dbReference type="Proteomes" id="UP001607302">
    <property type="component" value="Unassembled WGS sequence"/>
</dbReference>
<comment type="caution">
    <text evidence="1">The sequence shown here is derived from an EMBL/GenBank/DDBJ whole genome shotgun (WGS) entry which is preliminary data.</text>
</comment>
<evidence type="ECO:0000313" key="2">
    <source>
        <dbReference type="Proteomes" id="UP001607302"/>
    </source>
</evidence>
<keyword evidence="2" id="KW-1185">Reference proteome</keyword>
<dbReference type="EMBL" id="JAUDFV010000149">
    <property type="protein sequence ID" value="KAL2719505.1"/>
    <property type="molecule type" value="Genomic_DNA"/>
</dbReference>
<sequence length="239" mass="26888">MKRKENGKNFTTLGLVGPCLLIGHRQYSIRDTRPFLIELNRKDRRLYVENVMAYPAEYEALGCGPLSELLFQNFAELSARTSVLNGEICIADVGRSCYPEEEFTPLADNVEIRILDYAGNAYFRVESLLFGNSRECSSAIKSPTRGFRFCSKRQLFDHVDHTDFRVESPLTRESPDAATSTCATRISLSRRPFTKVTLTSFVLSIPSSSDAFSENLCGSTGRPFNSHDGNELARRHLLL</sequence>
<name>A0ABD2AG42_VESSQ</name>
<dbReference type="AlphaFoldDB" id="A0ABD2AG42"/>
<proteinExistence type="predicted"/>
<organism evidence="1 2">
    <name type="scientific">Vespula squamosa</name>
    <name type="common">Southern yellow jacket</name>
    <name type="synonym">Wasp</name>
    <dbReference type="NCBI Taxonomy" id="30214"/>
    <lineage>
        <taxon>Eukaryota</taxon>
        <taxon>Metazoa</taxon>
        <taxon>Ecdysozoa</taxon>
        <taxon>Arthropoda</taxon>
        <taxon>Hexapoda</taxon>
        <taxon>Insecta</taxon>
        <taxon>Pterygota</taxon>
        <taxon>Neoptera</taxon>
        <taxon>Endopterygota</taxon>
        <taxon>Hymenoptera</taxon>
        <taxon>Apocrita</taxon>
        <taxon>Aculeata</taxon>
        <taxon>Vespoidea</taxon>
        <taxon>Vespidae</taxon>
        <taxon>Vespinae</taxon>
        <taxon>Vespula</taxon>
    </lineage>
</organism>
<accession>A0ABD2AG42</accession>
<protein>
    <submittedName>
        <fullName evidence="1">Uncharacterized protein</fullName>
    </submittedName>
</protein>
<reference evidence="1 2" key="1">
    <citation type="journal article" date="2024" name="Ann. Entomol. Soc. Am.">
        <title>Genomic analyses of the southern and eastern yellowjacket wasps (Hymenoptera: Vespidae) reveal evolutionary signatures of social life.</title>
        <authorList>
            <person name="Catto M.A."/>
            <person name="Caine P.B."/>
            <person name="Orr S.E."/>
            <person name="Hunt B.G."/>
            <person name="Goodisman M.A.D."/>
        </authorList>
    </citation>
    <scope>NUCLEOTIDE SEQUENCE [LARGE SCALE GENOMIC DNA]</scope>
    <source>
        <strain evidence="1">233</strain>
        <tissue evidence="1">Head and thorax</tissue>
    </source>
</reference>